<evidence type="ECO:0000313" key="2">
    <source>
        <dbReference type="Proteomes" id="UP000256645"/>
    </source>
</evidence>
<dbReference type="Pfam" id="PF13489">
    <property type="entry name" value="Methyltransf_23"/>
    <property type="match status" value="1"/>
</dbReference>
<dbReference type="PANTHER" id="PTHR43591">
    <property type="entry name" value="METHYLTRANSFERASE"/>
    <property type="match status" value="1"/>
</dbReference>
<dbReference type="OrthoDB" id="2013972at2759"/>
<organism evidence="1 2">
    <name type="scientific">Coleophoma cylindrospora</name>
    <dbReference type="NCBI Taxonomy" id="1849047"/>
    <lineage>
        <taxon>Eukaryota</taxon>
        <taxon>Fungi</taxon>
        <taxon>Dikarya</taxon>
        <taxon>Ascomycota</taxon>
        <taxon>Pezizomycotina</taxon>
        <taxon>Leotiomycetes</taxon>
        <taxon>Helotiales</taxon>
        <taxon>Dermateaceae</taxon>
        <taxon>Coleophoma</taxon>
    </lineage>
</organism>
<dbReference type="EMBL" id="PDLM01000003">
    <property type="protein sequence ID" value="RDW81933.1"/>
    <property type="molecule type" value="Genomic_DNA"/>
</dbReference>
<dbReference type="CDD" id="cd02440">
    <property type="entry name" value="AdoMet_MTases"/>
    <property type="match status" value="1"/>
</dbReference>
<dbReference type="Proteomes" id="UP000256645">
    <property type="component" value="Unassembled WGS sequence"/>
</dbReference>
<reference evidence="1 2" key="1">
    <citation type="journal article" date="2018" name="IMA Fungus">
        <title>IMA Genome-F 9: Draft genome sequence of Annulohypoxylon stygium, Aspergillus mulundensis, Berkeleyomyces basicola (syn. Thielaviopsis basicola), Ceratocystis smalleyi, two Cercospora beticola strains, Coleophoma cylindrospora, Fusarium fracticaudum, Phialophora cf. hyalina, and Morchella septimelata.</title>
        <authorList>
            <person name="Wingfield B.D."/>
            <person name="Bills G.F."/>
            <person name="Dong Y."/>
            <person name="Huang W."/>
            <person name="Nel W.J."/>
            <person name="Swalarsk-Parry B.S."/>
            <person name="Vaghefi N."/>
            <person name="Wilken P.M."/>
            <person name="An Z."/>
            <person name="de Beer Z.W."/>
            <person name="De Vos L."/>
            <person name="Chen L."/>
            <person name="Duong T.A."/>
            <person name="Gao Y."/>
            <person name="Hammerbacher A."/>
            <person name="Kikkert J.R."/>
            <person name="Li Y."/>
            <person name="Li H."/>
            <person name="Li K."/>
            <person name="Li Q."/>
            <person name="Liu X."/>
            <person name="Ma X."/>
            <person name="Naidoo K."/>
            <person name="Pethybridge S.J."/>
            <person name="Sun J."/>
            <person name="Steenkamp E.T."/>
            <person name="van der Nest M.A."/>
            <person name="van Wyk S."/>
            <person name="Wingfield M.J."/>
            <person name="Xiong C."/>
            <person name="Yue Q."/>
            <person name="Zhang X."/>
        </authorList>
    </citation>
    <scope>NUCLEOTIDE SEQUENCE [LARGE SCALE GENOMIC DNA]</scope>
    <source>
        <strain evidence="1 2">BP6252</strain>
    </source>
</reference>
<protein>
    <submittedName>
        <fullName evidence="1">Uncharacterized protein</fullName>
    </submittedName>
</protein>
<gene>
    <name evidence="1" type="ORF">BP6252_03045</name>
</gene>
<keyword evidence="2" id="KW-1185">Reference proteome</keyword>
<evidence type="ECO:0000313" key="1">
    <source>
        <dbReference type="EMBL" id="RDW81933.1"/>
    </source>
</evidence>
<comment type="caution">
    <text evidence="1">The sequence shown here is derived from an EMBL/GenBank/DDBJ whole genome shotgun (WGS) entry which is preliminary data.</text>
</comment>
<name>A0A3D8S6K4_9HELO</name>
<proteinExistence type="predicted"/>
<accession>A0A3D8S6K4</accession>
<dbReference type="SUPFAM" id="SSF53335">
    <property type="entry name" value="S-adenosyl-L-methionine-dependent methyltransferases"/>
    <property type="match status" value="1"/>
</dbReference>
<dbReference type="PANTHER" id="PTHR43591:SF10">
    <property type="entry name" value="ABC TRANSMEMBRANE TYPE-1 DOMAIN-CONTAINING PROTEIN-RELATED"/>
    <property type="match status" value="1"/>
</dbReference>
<sequence length="345" mass="39422">MDGELPAEPVAEVGIATEVADSPQSAVAVITEDPSIVVVDVQSDSDSAYYTGDEQSQYRESFLSSVREYRFEHGRRYHSYHSGSYQFPNDDNEQDRLDMFHHMLLLVTRDQLHLAPIKGDDLRILDVGTGTGIWAIQMGDAFPSAQIFGNDLSPIQPTWTPPNVHFLVDDVEQEWADLQPYDYIHVRYMAASIKDWPSLVKQCFDNLKPGGWVEFQDFDTTCRSQDDSIPDNYHVAEMLSLLRGACDKIERRLDPGPHLEGWVRDAGFENITHKVIPLPLGLWPKDKKMKEIGAYMMFQYTEGVEAFILSPFTRLLGWTKAQVEEFSEKVQRDAQDRRIHTVHNL</sequence>
<dbReference type="AlphaFoldDB" id="A0A3D8S6K4"/>
<dbReference type="GO" id="GO:0008168">
    <property type="term" value="F:methyltransferase activity"/>
    <property type="evidence" value="ECO:0007669"/>
    <property type="project" value="TreeGrafter"/>
</dbReference>
<dbReference type="InterPro" id="IPR029063">
    <property type="entry name" value="SAM-dependent_MTases_sf"/>
</dbReference>
<dbReference type="Gene3D" id="3.40.50.150">
    <property type="entry name" value="Vaccinia Virus protein VP39"/>
    <property type="match status" value="1"/>
</dbReference>
<dbReference type="STRING" id="1849047.A0A3D8S6K4"/>